<keyword evidence="1" id="KW-0472">Membrane</keyword>
<evidence type="ECO:0000313" key="2">
    <source>
        <dbReference type="EMBL" id="MDN4599233.1"/>
    </source>
</evidence>
<gene>
    <name evidence="2" type="ORF">P5G59_18930</name>
</gene>
<reference evidence="2" key="1">
    <citation type="submission" date="2023-03" db="EMBL/GenBank/DDBJ databases">
        <title>MT1 and MT2 Draft Genomes of Novel Species.</title>
        <authorList>
            <person name="Venkateswaran K."/>
        </authorList>
    </citation>
    <scope>NUCLEOTIDE SEQUENCE</scope>
    <source>
        <strain evidence="2">F6_8S_P_1A</strain>
    </source>
</reference>
<keyword evidence="1" id="KW-0812">Transmembrane</keyword>
<feature type="transmembrane region" description="Helical" evidence="1">
    <location>
        <begin position="172"/>
        <end position="193"/>
    </location>
</feature>
<feature type="transmembrane region" description="Helical" evidence="1">
    <location>
        <begin position="66"/>
        <end position="86"/>
    </location>
</feature>
<evidence type="ECO:0000313" key="3">
    <source>
        <dbReference type="Proteomes" id="UP001174210"/>
    </source>
</evidence>
<dbReference type="Proteomes" id="UP001174210">
    <property type="component" value="Unassembled WGS sequence"/>
</dbReference>
<dbReference type="RefSeq" id="WP_301220578.1">
    <property type="nucleotide sequence ID" value="NZ_JAROCB010000005.1"/>
</dbReference>
<comment type="caution">
    <text evidence="2">The sequence shown here is derived from an EMBL/GenBank/DDBJ whole genome shotgun (WGS) entry which is preliminary data.</text>
</comment>
<dbReference type="InterPro" id="IPR009339">
    <property type="entry name" value="DUF998"/>
</dbReference>
<keyword evidence="1" id="KW-1133">Transmembrane helix</keyword>
<accession>A0ABT8J2W3</accession>
<dbReference type="EMBL" id="JAROCB010000005">
    <property type="protein sequence ID" value="MDN4599233.1"/>
    <property type="molecule type" value="Genomic_DNA"/>
</dbReference>
<feature type="transmembrane region" description="Helical" evidence="1">
    <location>
        <begin position="140"/>
        <end position="160"/>
    </location>
</feature>
<keyword evidence="3" id="KW-1185">Reference proteome</keyword>
<organism evidence="2 3">
    <name type="scientific">Leifsonia virtsii</name>
    <dbReference type="NCBI Taxonomy" id="3035915"/>
    <lineage>
        <taxon>Bacteria</taxon>
        <taxon>Bacillati</taxon>
        <taxon>Actinomycetota</taxon>
        <taxon>Actinomycetes</taxon>
        <taxon>Micrococcales</taxon>
        <taxon>Microbacteriaceae</taxon>
        <taxon>Leifsonia</taxon>
    </lineage>
</organism>
<feature type="transmembrane region" description="Helical" evidence="1">
    <location>
        <begin position="98"/>
        <end position="120"/>
    </location>
</feature>
<feature type="transmembrane region" description="Helical" evidence="1">
    <location>
        <begin position="199"/>
        <end position="221"/>
    </location>
</feature>
<proteinExistence type="predicted"/>
<name>A0ABT8J2W3_9MICO</name>
<feature type="transmembrane region" description="Helical" evidence="1">
    <location>
        <begin position="25"/>
        <end position="46"/>
    </location>
</feature>
<dbReference type="Pfam" id="PF06197">
    <property type="entry name" value="DUF998"/>
    <property type="match status" value="1"/>
</dbReference>
<protein>
    <submittedName>
        <fullName evidence="2">DUF998 domain-containing protein</fullName>
    </submittedName>
</protein>
<evidence type="ECO:0000256" key="1">
    <source>
        <dbReference type="SAM" id="Phobius"/>
    </source>
</evidence>
<sequence>MRRLLRVARDPFAVPLLARGWQRTVPWLLGIGTLCVLGGLTIIWAARLTVPYPVYVSELGAQGAPTAGPFAVALLLIAVGGFAIALASGHVRSSAPLLARWTPAATLGFAALCFVLASQVTCTAYCPVPLVDPKSTVQDLVHTVSAVVGFAAACFAMLQVGFSRRLPRLSLLSRLSCGAVAVITIVGGLLAIVRVGSDVGAWLELIGTTVAIAWIAVYAVALARVPLGSGTVVDGAEAAAEEPEAGAALDVA</sequence>